<feature type="domain" description="SnoaL-like" evidence="1">
    <location>
        <begin position="15"/>
        <end position="87"/>
    </location>
</feature>
<evidence type="ECO:0000313" key="2">
    <source>
        <dbReference type="EMBL" id="QBZ84189.1"/>
    </source>
</evidence>
<name>A0A4P7P2F2_9GAMM</name>
<accession>A0A4P7P2F2</accession>
<keyword evidence="3" id="KW-1185">Reference proteome</keyword>
<dbReference type="SUPFAM" id="SSF54427">
    <property type="entry name" value="NTF2-like"/>
    <property type="match status" value="1"/>
</dbReference>
<sequence length="144" mass="17453">MSQIYKKKLLSYIHAYENLTEGNLSSLLMPLFSENAYFEDPFNQVVGKKQIQKIFQHMFDHTISPRFVVMNYLLEEQMAFLRWEFCFLDRQFKEHRIVGVSKVVFDQKGDVLSHIDYWDTGKYIYQKIPVLRSIIRWVNRFFRP</sequence>
<dbReference type="Pfam" id="PF12680">
    <property type="entry name" value="SnoaL_2"/>
    <property type="match status" value="1"/>
</dbReference>
<proteinExistence type="predicted"/>
<evidence type="ECO:0000313" key="3">
    <source>
        <dbReference type="Proteomes" id="UP000296201"/>
    </source>
</evidence>
<dbReference type="AlphaFoldDB" id="A0A4P7P2F2"/>
<protein>
    <submittedName>
        <fullName evidence="2">Nuclear transport factor 2 family protein</fullName>
    </submittedName>
</protein>
<organism evidence="2 3">
    <name type="scientific">Hydrogenovibrio crunogenus</name>
    <dbReference type="NCBI Taxonomy" id="39765"/>
    <lineage>
        <taxon>Bacteria</taxon>
        <taxon>Pseudomonadati</taxon>
        <taxon>Pseudomonadota</taxon>
        <taxon>Gammaproteobacteria</taxon>
        <taxon>Thiotrichales</taxon>
        <taxon>Piscirickettsiaceae</taxon>
        <taxon>Hydrogenovibrio</taxon>
    </lineage>
</organism>
<evidence type="ECO:0000259" key="1">
    <source>
        <dbReference type="Pfam" id="PF12680"/>
    </source>
</evidence>
<dbReference type="OrthoDB" id="1115105at2"/>
<dbReference type="Proteomes" id="UP000296201">
    <property type="component" value="Chromosome"/>
</dbReference>
<dbReference type="Gene3D" id="3.10.450.50">
    <property type="match status" value="1"/>
</dbReference>
<gene>
    <name evidence="2" type="ORF">GHNINEIG_02266</name>
</gene>
<reference evidence="2 3" key="1">
    <citation type="submission" date="2018-08" db="EMBL/GenBank/DDBJ databases">
        <title>Horizontal acquisition of hydrogen conversion ability and other habitat adaptations in Hydrogenovibrio crunogenus strains.</title>
        <authorList>
            <person name="Gonnella G."/>
            <person name="Adam N."/>
            <person name="Perner M."/>
        </authorList>
    </citation>
    <scope>NUCLEOTIDE SEQUENCE [LARGE SCALE GENOMIC DNA]</scope>
    <source>
        <strain evidence="2 3">SP-41</strain>
    </source>
</reference>
<dbReference type="EMBL" id="CP032096">
    <property type="protein sequence ID" value="QBZ84189.1"/>
    <property type="molecule type" value="Genomic_DNA"/>
</dbReference>
<dbReference type="InterPro" id="IPR032710">
    <property type="entry name" value="NTF2-like_dom_sf"/>
</dbReference>
<dbReference type="InterPro" id="IPR037401">
    <property type="entry name" value="SnoaL-like"/>
</dbReference>
<dbReference type="RefSeq" id="WP_135796720.1">
    <property type="nucleotide sequence ID" value="NZ_CP032096.1"/>
</dbReference>